<evidence type="ECO:0000256" key="6">
    <source>
        <dbReference type="ARBA" id="ARBA00023136"/>
    </source>
</evidence>
<comment type="caution">
    <text evidence="9">The sequence shown here is derived from an EMBL/GenBank/DDBJ whole genome shotgun (WGS) entry which is preliminary data.</text>
</comment>
<evidence type="ECO:0000256" key="8">
    <source>
        <dbReference type="SAM" id="Phobius"/>
    </source>
</evidence>
<feature type="transmembrane region" description="Helical" evidence="8">
    <location>
        <begin position="358"/>
        <end position="382"/>
    </location>
</feature>
<dbReference type="NCBIfam" id="TIGR01109">
    <property type="entry name" value="Na_pump_decarbB"/>
    <property type="match status" value="1"/>
</dbReference>
<evidence type="ECO:0000256" key="7">
    <source>
        <dbReference type="PIRNR" id="PIRNR015658"/>
    </source>
</evidence>
<keyword evidence="5 8" id="KW-1133">Transmembrane helix</keyword>
<evidence type="ECO:0000256" key="2">
    <source>
        <dbReference type="ARBA" id="ARBA00022475"/>
    </source>
</evidence>
<keyword evidence="3 8" id="KW-0812">Transmembrane</keyword>
<dbReference type="Pfam" id="PF03977">
    <property type="entry name" value="OAD_beta"/>
    <property type="match status" value="1"/>
</dbReference>
<feature type="transmembrane region" description="Helical" evidence="8">
    <location>
        <begin position="323"/>
        <end position="346"/>
    </location>
</feature>
<keyword evidence="7" id="KW-0406">Ion transport</keyword>
<sequence length="394" mass="42718">MWVFMLALGIILIFLSVKFKLEPLLLVPIGFFIFLSNIPGNPLVEQGGLLTNLFHLLIGSELLPLLIFISIGAMMDFNLLISNPFYTIIGAFSQVGIFLTFLGATYLGFDLRAAASIASIGTADGPTSIYVTSMLKPVLIAPVSLAAYTYVSIVPLLIPPILKTFVSKKEMTVVTETHQTISKNALMIFPFVLILLVGLFAPIALPLIGFLMFGNFLRTNGQTQKLKETAEKELAMISTIFIAMLIGSNMSANLFFNVGTLMIFALGIVAFILNLIFGVLAGKFFHLFNKSFNPSIGAAGNSAFPMASRVVHNYVQKKNKHAFLLPSALSANAAGQIASAVAGTFLLQSVLTGKSNAYTIALSAFWKSTLVMIALGFILFIFGKFMKSKKQVER</sequence>
<keyword evidence="7" id="KW-0813">Transport</keyword>
<feature type="transmembrane region" description="Helical" evidence="8">
    <location>
        <begin position="53"/>
        <end position="73"/>
    </location>
</feature>
<protein>
    <submittedName>
        <fullName evidence="9">Sodium ion-translocating decarboxylase subunit beta</fullName>
    </submittedName>
</protein>
<evidence type="ECO:0000313" key="9">
    <source>
        <dbReference type="EMBL" id="HGE75064.1"/>
    </source>
</evidence>
<keyword evidence="7" id="KW-0915">Sodium</keyword>
<feature type="transmembrane region" description="Helical" evidence="8">
    <location>
        <begin position="188"/>
        <end position="213"/>
    </location>
</feature>
<keyword evidence="6 7" id="KW-0472">Membrane</keyword>
<comment type="subcellular location">
    <subcellularLocation>
        <location evidence="1">Cell membrane</location>
        <topology evidence="1">Multi-pass membrane protein</topology>
    </subcellularLocation>
</comment>
<dbReference type="GO" id="GO:0016829">
    <property type="term" value="F:lyase activity"/>
    <property type="evidence" value="ECO:0007669"/>
    <property type="project" value="InterPro"/>
</dbReference>
<reference evidence="9" key="1">
    <citation type="journal article" date="2020" name="mSystems">
        <title>Genome- and Community-Level Interaction Insights into Carbon Utilization and Element Cycling Functions of Hydrothermarchaeota in Hydrothermal Sediment.</title>
        <authorList>
            <person name="Zhou Z."/>
            <person name="Liu Y."/>
            <person name="Xu W."/>
            <person name="Pan J."/>
            <person name="Luo Z.H."/>
            <person name="Li M."/>
        </authorList>
    </citation>
    <scope>NUCLEOTIDE SEQUENCE [LARGE SCALE GENOMIC DNA]</scope>
    <source>
        <strain evidence="9">SpSt-966</strain>
    </source>
</reference>
<evidence type="ECO:0000256" key="3">
    <source>
        <dbReference type="ARBA" id="ARBA00022692"/>
    </source>
</evidence>
<dbReference type="AlphaFoldDB" id="A0A7V3VSH8"/>
<gene>
    <name evidence="9" type="ORF">ENX73_02935</name>
</gene>
<proteinExistence type="predicted"/>
<dbReference type="PANTHER" id="PTHR35806:SF1">
    <property type="entry name" value="OXALOACETATE DECARBOXYLASE BETA CHAIN 2"/>
    <property type="match status" value="1"/>
</dbReference>
<evidence type="ECO:0000256" key="5">
    <source>
        <dbReference type="ARBA" id="ARBA00022989"/>
    </source>
</evidence>
<organism evidence="9">
    <name type="scientific">Mesoaciditoga lauensis</name>
    <dbReference type="NCBI Taxonomy" id="1495039"/>
    <lineage>
        <taxon>Bacteria</taxon>
        <taxon>Thermotogati</taxon>
        <taxon>Thermotogota</taxon>
        <taxon>Thermotogae</taxon>
        <taxon>Mesoaciditogales</taxon>
        <taxon>Mesoaciditogaceae</taxon>
        <taxon>Mesoaciditoga</taxon>
    </lineage>
</organism>
<keyword evidence="4" id="KW-1278">Translocase</keyword>
<accession>A0A7V3VSH8</accession>
<feature type="transmembrane region" description="Helical" evidence="8">
    <location>
        <begin position="234"/>
        <end position="256"/>
    </location>
</feature>
<dbReference type="PIRSF" id="PIRSF015658">
    <property type="entry name" value="MmdB_OadB"/>
    <property type="match status" value="1"/>
</dbReference>
<dbReference type="PANTHER" id="PTHR35806">
    <property type="entry name" value="OXALOACETATE DECARBOXYLASE BETA CHAIN 2"/>
    <property type="match status" value="1"/>
</dbReference>
<dbReference type="EMBL" id="DTPE01000119">
    <property type="protein sequence ID" value="HGE75064.1"/>
    <property type="molecule type" value="Genomic_DNA"/>
</dbReference>
<feature type="transmembrane region" description="Helical" evidence="8">
    <location>
        <begin position="138"/>
        <end position="158"/>
    </location>
</feature>
<evidence type="ECO:0000256" key="1">
    <source>
        <dbReference type="ARBA" id="ARBA00004651"/>
    </source>
</evidence>
<dbReference type="InterPro" id="IPR005661">
    <property type="entry name" value="OadB_MmdB"/>
</dbReference>
<name>A0A7V3VSH8_9BACT</name>
<dbReference type="GO" id="GO:0006814">
    <property type="term" value="P:sodium ion transport"/>
    <property type="evidence" value="ECO:0007669"/>
    <property type="project" value="UniProtKB-UniRule"/>
</dbReference>
<feature type="transmembrane region" description="Helical" evidence="8">
    <location>
        <begin position="85"/>
        <end position="107"/>
    </location>
</feature>
<feature type="transmembrane region" description="Helical" evidence="8">
    <location>
        <begin position="262"/>
        <end position="282"/>
    </location>
</feature>
<dbReference type="GO" id="GO:0005886">
    <property type="term" value="C:plasma membrane"/>
    <property type="evidence" value="ECO:0007669"/>
    <property type="project" value="UniProtKB-SubCell"/>
</dbReference>
<keyword evidence="2 7" id="KW-1003">Cell membrane</keyword>
<keyword evidence="7" id="KW-0739">Sodium transport</keyword>
<evidence type="ECO:0000256" key="4">
    <source>
        <dbReference type="ARBA" id="ARBA00022967"/>
    </source>
</evidence>